<evidence type="ECO:0000313" key="3">
    <source>
        <dbReference type="Proteomes" id="UP000002051"/>
    </source>
</evidence>
<dbReference type="AlphaFoldDB" id="A0A072UKC9"/>
<reference evidence="1 3" key="1">
    <citation type="journal article" date="2011" name="Nature">
        <title>The Medicago genome provides insight into the evolution of rhizobial symbioses.</title>
        <authorList>
            <person name="Young N.D."/>
            <person name="Debelle F."/>
            <person name="Oldroyd G.E."/>
            <person name="Geurts R."/>
            <person name="Cannon S.B."/>
            <person name="Udvardi M.K."/>
            <person name="Benedito V.A."/>
            <person name="Mayer K.F."/>
            <person name="Gouzy J."/>
            <person name="Schoof H."/>
            <person name="Van de Peer Y."/>
            <person name="Proost S."/>
            <person name="Cook D.R."/>
            <person name="Meyers B.C."/>
            <person name="Spannagl M."/>
            <person name="Cheung F."/>
            <person name="De Mita S."/>
            <person name="Krishnakumar V."/>
            <person name="Gundlach H."/>
            <person name="Zhou S."/>
            <person name="Mudge J."/>
            <person name="Bharti A.K."/>
            <person name="Murray J.D."/>
            <person name="Naoumkina M.A."/>
            <person name="Rosen B."/>
            <person name="Silverstein K.A."/>
            <person name="Tang H."/>
            <person name="Rombauts S."/>
            <person name="Zhao P.X."/>
            <person name="Zhou P."/>
            <person name="Barbe V."/>
            <person name="Bardou P."/>
            <person name="Bechner M."/>
            <person name="Bellec A."/>
            <person name="Berger A."/>
            <person name="Berges H."/>
            <person name="Bidwell S."/>
            <person name="Bisseling T."/>
            <person name="Choisne N."/>
            <person name="Couloux A."/>
            <person name="Denny R."/>
            <person name="Deshpande S."/>
            <person name="Dai X."/>
            <person name="Doyle J.J."/>
            <person name="Dudez A.M."/>
            <person name="Farmer A.D."/>
            <person name="Fouteau S."/>
            <person name="Franken C."/>
            <person name="Gibelin C."/>
            <person name="Gish J."/>
            <person name="Goldstein S."/>
            <person name="Gonzalez A.J."/>
            <person name="Green P.J."/>
            <person name="Hallab A."/>
            <person name="Hartog M."/>
            <person name="Hua A."/>
            <person name="Humphray S.J."/>
            <person name="Jeong D.H."/>
            <person name="Jing Y."/>
            <person name="Jocker A."/>
            <person name="Kenton S.M."/>
            <person name="Kim D.J."/>
            <person name="Klee K."/>
            <person name="Lai H."/>
            <person name="Lang C."/>
            <person name="Lin S."/>
            <person name="Macmil S.L."/>
            <person name="Magdelenat G."/>
            <person name="Matthews L."/>
            <person name="McCorrison J."/>
            <person name="Monaghan E.L."/>
            <person name="Mun J.H."/>
            <person name="Najar F.Z."/>
            <person name="Nicholson C."/>
            <person name="Noirot C."/>
            <person name="O'Bleness M."/>
            <person name="Paule C.R."/>
            <person name="Poulain J."/>
            <person name="Prion F."/>
            <person name="Qin B."/>
            <person name="Qu C."/>
            <person name="Retzel E.F."/>
            <person name="Riddle C."/>
            <person name="Sallet E."/>
            <person name="Samain S."/>
            <person name="Samson N."/>
            <person name="Sanders I."/>
            <person name="Saurat O."/>
            <person name="Scarpelli C."/>
            <person name="Schiex T."/>
            <person name="Segurens B."/>
            <person name="Severin A.J."/>
            <person name="Sherrier D.J."/>
            <person name="Shi R."/>
            <person name="Sims S."/>
            <person name="Singer S.R."/>
            <person name="Sinharoy S."/>
            <person name="Sterck L."/>
            <person name="Viollet A."/>
            <person name="Wang B.B."/>
            <person name="Wang K."/>
            <person name="Wang M."/>
            <person name="Wang X."/>
            <person name="Warfsmann J."/>
            <person name="Weissenbach J."/>
            <person name="White D.D."/>
            <person name="White J.D."/>
            <person name="Wiley G.B."/>
            <person name="Wincker P."/>
            <person name="Xing Y."/>
            <person name="Yang L."/>
            <person name="Yao Z."/>
            <person name="Ying F."/>
            <person name="Zhai J."/>
            <person name="Zhou L."/>
            <person name="Zuber A."/>
            <person name="Denarie J."/>
            <person name="Dixon R.A."/>
            <person name="May G.D."/>
            <person name="Schwartz D.C."/>
            <person name="Rogers J."/>
            <person name="Quetier F."/>
            <person name="Town C.D."/>
            <person name="Roe B.A."/>
        </authorList>
    </citation>
    <scope>NUCLEOTIDE SEQUENCE [LARGE SCALE GENOMIC DNA]</scope>
    <source>
        <strain evidence="1">A17</strain>
        <strain evidence="2 3">cv. Jemalong A17</strain>
    </source>
</reference>
<name>A0A072UKC9_MEDTR</name>
<dbReference type="Proteomes" id="UP000002051">
    <property type="component" value="Chromosome 4"/>
</dbReference>
<protein>
    <submittedName>
        <fullName evidence="1 2">Uncharacterized protein</fullName>
    </submittedName>
</protein>
<proteinExistence type="predicted"/>
<reference evidence="2" key="3">
    <citation type="submission" date="2015-04" db="UniProtKB">
        <authorList>
            <consortium name="EnsemblPlants"/>
        </authorList>
    </citation>
    <scope>IDENTIFICATION</scope>
    <source>
        <strain evidence="2">cv. Jemalong A17</strain>
    </source>
</reference>
<dbReference type="EnsemblPlants" id="KEH29528">
    <property type="protein sequence ID" value="KEH29528"/>
    <property type="gene ID" value="MTR_4g043995"/>
</dbReference>
<reference evidence="1 3" key="2">
    <citation type="journal article" date="2014" name="BMC Genomics">
        <title>An improved genome release (version Mt4.0) for the model legume Medicago truncatula.</title>
        <authorList>
            <person name="Tang H."/>
            <person name="Krishnakumar V."/>
            <person name="Bidwell S."/>
            <person name="Rosen B."/>
            <person name="Chan A."/>
            <person name="Zhou S."/>
            <person name="Gentzbittel L."/>
            <person name="Childs K.L."/>
            <person name="Yandell M."/>
            <person name="Gundlach H."/>
            <person name="Mayer K.F."/>
            <person name="Schwartz D.C."/>
            <person name="Town C.D."/>
        </authorList>
    </citation>
    <scope>GENOME REANNOTATION</scope>
    <source>
        <strain evidence="1">A17</strain>
        <strain evidence="2 3">cv. Jemalong A17</strain>
    </source>
</reference>
<organism evidence="1 3">
    <name type="scientific">Medicago truncatula</name>
    <name type="common">Barrel medic</name>
    <name type="synonym">Medicago tribuloides</name>
    <dbReference type="NCBI Taxonomy" id="3880"/>
    <lineage>
        <taxon>Eukaryota</taxon>
        <taxon>Viridiplantae</taxon>
        <taxon>Streptophyta</taxon>
        <taxon>Embryophyta</taxon>
        <taxon>Tracheophyta</taxon>
        <taxon>Spermatophyta</taxon>
        <taxon>Magnoliopsida</taxon>
        <taxon>eudicotyledons</taxon>
        <taxon>Gunneridae</taxon>
        <taxon>Pentapetalae</taxon>
        <taxon>rosids</taxon>
        <taxon>fabids</taxon>
        <taxon>Fabales</taxon>
        <taxon>Fabaceae</taxon>
        <taxon>Papilionoideae</taxon>
        <taxon>50 kb inversion clade</taxon>
        <taxon>NPAAA clade</taxon>
        <taxon>Hologalegina</taxon>
        <taxon>IRL clade</taxon>
        <taxon>Trifolieae</taxon>
        <taxon>Medicago</taxon>
    </lineage>
</organism>
<dbReference type="HOGENOM" id="CLU_2486714_0_0_1"/>
<dbReference type="EMBL" id="CM001220">
    <property type="protein sequence ID" value="KEH29528.1"/>
    <property type="molecule type" value="Genomic_DNA"/>
</dbReference>
<sequence>MALSVPYSSSCDNILPIVPSDSAIYNFILLSFNKGERTGGFTRYDLISSKAFWCSGSHLKTSSFFSRSNGLVFENMRIKVKSNDCDDFE</sequence>
<evidence type="ECO:0000313" key="2">
    <source>
        <dbReference type="EnsemblPlants" id="KEH29528"/>
    </source>
</evidence>
<evidence type="ECO:0000313" key="1">
    <source>
        <dbReference type="EMBL" id="KEH29528.1"/>
    </source>
</evidence>
<gene>
    <name evidence="1" type="ordered locus">MTR_4g043995</name>
</gene>
<accession>A0A072UKC9</accession>
<keyword evidence="3" id="KW-1185">Reference proteome</keyword>